<protein>
    <submittedName>
        <fullName evidence="2">DUF6371 domain-containing protein</fullName>
    </submittedName>
</protein>
<accession>A0ABW3IGH8</accession>
<feature type="domain" description="DUF6371" evidence="1">
    <location>
        <begin position="119"/>
        <end position="258"/>
    </location>
</feature>
<sequence>MLTKIERILKFDNRRNFKIITPCCGKRNTDGKFVNYKGYSYNFGYCHSCGKATTPPAFYKDEKGQEYQWNEITNSWDTDVVTSPTPSFSENFSSASNNPDQRFIPESLIWKYYKVTPENNLLQYLRKNYPEQDVDRVKEEYALGSTKDKGVVFWLINEDLQVQKNKICYYFENGKRTNRFKAPYKNEDGYYACLFGAHLLGSIKRGEDLVILVESEKTAVVGAILLPQYTWISYGGLNGLTNDKINCLEGHRALLVPDISEQAVSVAYSKLPLLRQIGVNAKIWDMTNDRTDSELKKERVYNNDLEDYFRKVH</sequence>
<reference evidence="3" key="1">
    <citation type="journal article" date="2019" name="Int. J. Syst. Evol. Microbiol.">
        <title>The Global Catalogue of Microorganisms (GCM) 10K type strain sequencing project: providing services to taxonomists for standard genome sequencing and annotation.</title>
        <authorList>
            <consortium name="The Broad Institute Genomics Platform"/>
            <consortium name="The Broad Institute Genome Sequencing Center for Infectious Disease"/>
            <person name="Wu L."/>
            <person name="Ma J."/>
        </authorList>
    </citation>
    <scope>NUCLEOTIDE SEQUENCE [LARGE SCALE GENOMIC DNA]</scope>
    <source>
        <strain evidence="3">CCUG 60898</strain>
    </source>
</reference>
<keyword evidence="3" id="KW-1185">Reference proteome</keyword>
<dbReference type="EMBL" id="JBHTJP010000034">
    <property type="protein sequence ID" value="MFD0976813.1"/>
    <property type="molecule type" value="Genomic_DNA"/>
</dbReference>
<evidence type="ECO:0000259" key="1">
    <source>
        <dbReference type="Pfam" id="PF19898"/>
    </source>
</evidence>
<evidence type="ECO:0000313" key="3">
    <source>
        <dbReference type="Proteomes" id="UP001597100"/>
    </source>
</evidence>
<evidence type="ECO:0000313" key="2">
    <source>
        <dbReference type="EMBL" id="MFD0976813.1"/>
    </source>
</evidence>
<dbReference type="RefSeq" id="WP_380738552.1">
    <property type="nucleotide sequence ID" value="NZ_JBHTJP010000034.1"/>
</dbReference>
<proteinExistence type="predicted"/>
<organism evidence="2 3">
    <name type="scientific">Salinimicrobium gaetbulicola</name>
    <dbReference type="NCBI Taxonomy" id="999702"/>
    <lineage>
        <taxon>Bacteria</taxon>
        <taxon>Pseudomonadati</taxon>
        <taxon>Bacteroidota</taxon>
        <taxon>Flavobacteriia</taxon>
        <taxon>Flavobacteriales</taxon>
        <taxon>Flavobacteriaceae</taxon>
        <taxon>Salinimicrobium</taxon>
    </lineage>
</organism>
<comment type="caution">
    <text evidence="2">The sequence shown here is derived from an EMBL/GenBank/DDBJ whole genome shotgun (WGS) entry which is preliminary data.</text>
</comment>
<gene>
    <name evidence="2" type="ORF">ACFQ1G_08425</name>
</gene>
<name>A0ABW3IGH8_9FLAO</name>
<dbReference type="Proteomes" id="UP001597100">
    <property type="component" value="Unassembled WGS sequence"/>
</dbReference>
<dbReference type="Pfam" id="PF19898">
    <property type="entry name" value="DUF6371"/>
    <property type="match status" value="1"/>
</dbReference>
<dbReference type="InterPro" id="IPR045951">
    <property type="entry name" value="DUF6371"/>
</dbReference>